<dbReference type="PANTHER" id="PTHR43459:SF1">
    <property type="entry name" value="EG:BACN32G11.4 PROTEIN"/>
    <property type="match status" value="1"/>
</dbReference>
<dbReference type="InterPro" id="IPR029045">
    <property type="entry name" value="ClpP/crotonase-like_dom_sf"/>
</dbReference>
<dbReference type="PATRIC" id="fig|1122247.3.peg.4205"/>
<dbReference type="OrthoDB" id="8452484at2"/>
<name>K5BCL0_MYCHD</name>
<keyword evidence="2" id="KW-1185">Reference proteome</keyword>
<evidence type="ECO:0000313" key="1">
    <source>
        <dbReference type="EMBL" id="EKF21647.1"/>
    </source>
</evidence>
<dbReference type="STRING" id="1122247.GCA_000379865_00353"/>
<dbReference type="eggNOG" id="COG1024">
    <property type="taxonomic scope" value="Bacteria"/>
</dbReference>
<dbReference type="GO" id="GO:0016853">
    <property type="term" value="F:isomerase activity"/>
    <property type="evidence" value="ECO:0007669"/>
    <property type="project" value="UniProtKB-KW"/>
</dbReference>
<proteinExistence type="predicted"/>
<dbReference type="CDD" id="cd06558">
    <property type="entry name" value="crotonase-like"/>
    <property type="match status" value="1"/>
</dbReference>
<accession>K5BCL0</accession>
<reference evidence="1 2" key="1">
    <citation type="journal article" date="2012" name="J. Bacteriol.">
        <title>Genome sequence of Mycobacterium hassiacum DSM 44199, a rare source of heat-stable mycobacterial proteins.</title>
        <authorList>
            <person name="Tiago I."/>
            <person name="Maranha A."/>
            <person name="Mendes V."/>
            <person name="Alarico S."/>
            <person name="Moynihan P.J."/>
            <person name="Clarke A.J."/>
            <person name="Macedo-Ribeiro S."/>
            <person name="Pereira P.J."/>
            <person name="Empadinhas N."/>
        </authorList>
    </citation>
    <scope>NUCLEOTIDE SEQUENCE [LARGE SCALE GENOMIC DNA]</scope>
    <source>
        <strain evidence="2">DSM 44199 / CIP 105218 / JCM 12690 / 3849</strain>
    </source>
</reference>
<dbReference type="SUPFAM" id="SSF52096">
    <property type="entry name" value="ClpP/crotonase"/>
    <property type="match status" value="1"/>
</dbReference>
<keyword evidence="1" id="KW-0413">Isomerase</keyword>
<protein>
    <submittedName>
        <fullName evidence="1">Enoyl-CoA hydratase/isomerase</fullName>
    </submittedName>
</protein>
<dbReference type="EMBL" id="AMRA01000123">
    <property type="protein sequence ID" value="EKF21647.1"/>
    <property type="molecule type" value="Genomic_DNA"/>
</dbReference>
<dbReference type="Pfam" id="PF00378">
    <property type="entry name" value="ECH_1"/>
    <property type="match status" value="1"/>
</dbReference>
<dbReference type="InterPro" id="IPR001753">
    <property type="entry name" value="Enoyl-CoA_hydra/iso"/>
</dbReference>
<dbReference type="AlphaFoldDB" id="K5BCL0"/>
<evidence type="ECO:0000313" key="2">
    <source>
        <dbReference type="Proteomes" id="UP000006265"/>
    </source>
</evidence>
<dbReference type="Gene3D" id="3.90.226.10">
    <property type="entry name" value="2-enoyl-CoA Hydratase, Chain A, domain 1"/>
    <property type="match status" value="1"/>
</dbReference>
<dbReference type="Proteomes" id="UP000006265">
    <property type="component" value="Unassembled WGS sequence"/>
</dbReference>
<dbReference type="RefSeq" id="WP_005631600.1">
    <property type="nucleotide sequence ID" value="NZ_AMRA01000123.1"/>
</dbReference>
<organism evidence="1 2">
    <name type="scientific">Mycolicibacterium hassiacum (strain DSM 44199 / CIP 105218 / JCM 12690 / 3849)</name>
    <name type="common">Mycobacterium hassiacum</name>
    <dbReference type="NCBI Taxonomy" id="1122247"/>
    <lineage>
        <taxon>Bacteria</taxon>
        <taxon>Bacillati</taxon>
        <taxon>Actinomycetota</taxon>
        <taxon>Actinomycetes</taxon>
        <taxon>Mycobacteriales</taxon>
        <taxon>Mycobacteriaceae</taxon>
        <taxon>Mycolicibacterium</taxon>
    </lineage>
</organism>
<dbReference type="PANTHER" id="PTHR43459">
    <property type="entry name" value="ENOYL-COA HYDRATASE"/>
    <property type="match status" value="1"/>
</dbReference>
<sequence length="271" mass="28368">MTDTAVTTPEPTVTSAVVGSVLVLTLNRPDKANALRHDDCVVLRERFAEVDGGSDIRAILLRAEGRHFCAGADLVTANAPGAKPKIGHLERTLAAGAHGLVSAVWHCPVPTVSAVRGRAMGLGLHLAVACDFTIAADDAVFSAPFCKRGFSVDSGGSFLLPRLVGLRRARQLLLRGVPVPAATAAEWGLVDNVVPAVALEDEALALASELASGPTYSLSHTKRLLNDPAPVGIDEVLAREAASVEATVRSADFKEGIRAFAERREPNFTGA</sequence>
<comment type="caution">
    <text evidence="1">The sequence shown here is derived from an EMBL/GenBank/DDBJ whole genome shotgun (WGS) entry which is preliminary data.</text>
</comment>
<gene>
    <name evidence="1" type="ORF">C731_4386</name>
</gene>